<dbReference type="EMBL" id="VDMD01000013">
    <property type="protein sequence ID" value="TRM62238.1"/>
    <property type="molecule type" value="Genomic_DNA"/>
</dbReference>
<organism evidence="2 3">
    <name type="scientific">Schizophyllum amplum</name>
    <dbReference type="NCBI Taxonomy" id="97359"/>
    <lineage>
        <taxon>Eukaryota</taxon>
        <taxon>Fungi</taxon>
        <taxon>Dikarya</taxon>
        <taxon>Basidiomycota</taxon>
        <taxon>Agaricomycotina</taxon>
        <taxon>Agaricomycetes</taxon>
        <taxon>Agaricomycetidae</taxon>
        <taxon>Agaricales</taxon>
        <taxon>Schizophyllaceae</taxon>
        <taxon>Schizophyllum</taxon>
    </lineage>
</organism>
<accession>A0A550CBQ6</accession>
<feature type="non-terminal residue" evidence="2">
    <location>
        <position position="1"/>
    </location>
</feature>
<dbReference type="OrthoDB" id="10592738at2759"/>
<name>A0A550CBQ6_9AGAR</name>
<evidence type="ECO:0000313" key="2">
    <source>
        <dbReference type="EMBL" id="TRM62238.1"/>
    </source>
</evidence>
<keyword evidence="3" id="KW-1185">Reference proteome</keyword>
<dbReference type="Proteomes" id="UP000320762">
    <property type="component" value="Unassembled WGS sequence"/>
</dbReference>
<evidence type="ECO:0000256" key="1">
    <source>
        <dbReference type="SAM" id="MobiDB-lite"/>
    </source>
</evidence>
<gene>
    <name evidence="2" type="ORF">BD626DRAFT_376617</name>
</gene>
<feature type="non-terminal residue" evidence="2">
    <location>
        <position position="221"/>
    </location>
</feature>
<feature type="region of interest" description="Disordered" evidence="1">
    <location>
        <begin position="155"/>
        <end position="175"/>
    </location>
</feature>
<sequence>TSISLARLASCKRAITSTNSATCPSRGVPHGTPSTLPISSPLLLLAPPPASLINATLTISASLVQNSGTKRAMPRSTEKWWATASSREAAAQAKRGLKNTCGYVRARRSRSDVRAALVSGGGSSTRRWGHGTGTKQMASGLRVASGMARITAPNTASTRVPSTNARNSLSAYHDPTSSAAHCISSRLPLTHNNSNAIRTIFPRASDASVSDSLSISPTTRR</sequence>
<proteinExistence type="predicted"/>
<protein>
    <submittedName>
        <fullName evidence="2">Uncharacterized protein</fullName>
    </submittedName>
</protein>
<reference evidence="2 3" key="1">
    <citation type="journal article" date="2019" name="New Phytol.">
        <title>Comparative genomics reveals unique wood-decay strategies and fruiting body development in the Schizophyllaceae.</title>
        <authorList>
            <person name="Almasi E."/>
            <person name="Sahu N."/>
            <person name="Krizsan K."/>
            <person name="Balint B."/>
            <person name="Kovacs G.M."/>
            <person name="Kiss B."/>
            <person name="Cseklye J."/>
            <person name="Drula E."/>
            <person name="Henrissat B."/>
            <person name="Nagy I."/>
            <person name="Chovatia M."/>
            <person name="Adam C."/>
            <person name="LaButti K."/>
            <person name="Lipzen A."/>
            <person name="Riley R."/>
            <person name="Grigoriev I.V."/>
            <person name="Nagy L.G."/>
        </authorList>
    </citation>
    <scope>NUCLEOTIDE SEQUENCE [LARGE SCALE GENOMIC DNA]</scope>
    <source>
        <strain evidence="2 3">NL-1724</strain>
    </source>
</reference>
<comment type="caution">
    <text evidence="2">The sequence shown here is derived from an EMBL/GenBank/DDBJ whole genome shotgun (WGS) entry which is preliminary data.</text>
</comment>
<dbReference type="AlphaFoldDB" id="A0A550CBQ6"/>
<evidence type="ECO:0000313" key="3">
    <source>
        <dbReference type="Proteomes" id="UP000320762"/>
    </source>
</evidence>